<dbReference type="InterPro" id="IPR013216">
    <property type="entry name" value="Methyltransf_11"/>
</dbReference>
<name>A0ABU3ZB46_9FIRM</name>
<keyword evidence="3" id="KW-1185">Reference proteome</keyword>
<dbReference type="CDD" id="cd02440">
    <property type="entry name" value="AdoMet_MTases"/>
    <property type="match status" value="1"/>
</dbReference>
<dbReference type="Gene3D" id="3.40.50.150">
    <property type="entry name" value="Vaccinia Virus protein VP39"/>
    <property type="match status" value="1"/>
</dbReference>
<reference evidence="2 3" key="1">
    <citation type="submission" date="2023-10" db="EMBL/GenBank/DDBJ databases">
        <title>Veillonella sp. nov., isolated from a pig farm feces dump.</title>
        <authorList>
            <person name="Chang Y.-H."/>
        </authorList>
    </citation>
    <scope>NUCLEOTIDE SEQUENCE [LARGE SCALE GENOMIC DNA]</scope>
    <source>
        <strain evidence="2 3">YH-vei2233</strain>
    </source>
</reference>
<comment type="caution">
    <text evidence="2">The sequence shown here is derived from an EMBL/GenBank/DDBJ whole genome shotgun (WGS) entry which is preliminary data.</text>
</comment>
<evidence type="ECO:0000313" key="2">
    <source>
        <dbReference type="EMBL" id="MDV5088951.1"/>
    </source>
</evidence>
<dbReference type="GO" id="GO:0032259">
    <property type="term" value="P:methylation"/>
    <property type="evidence" value="ECO:0007669"/>
    <property type="project" value="UniProtKB-KW"/>
</dbReference>
<evidence type="ECO:0000259" key="1">
    <source>
        <dbReference type="Pfam" id="PF08241"/>
    </source>
</evidence>
<dbReference type="SUPFAM" id="SSF53335">
    <property type="entry name" value="S-adenosyl-L-methionine-dependent methyltransferases"/>
    <property type="match status" value="1"/>
</dbReference>
<dbReference type="Proteomes" id="UP001272515">
    <property type="component" value="Unassembled WGS sequence"/>
</dbReference>
<gene>
    <name evidence="2" type="ORF">RVY80_08950</name>
</gene>
<accession>A0ABU3ZB46</accession>
<organism evidence="2 3">
    <name type="scientific">Veillonella absiana</name>
    <dbReference type="NCBI Taxonomy" id="3079305"/>
    <lineage>
        <taxon>Bacteria</taxon>
        <taxon>Bacillati</taxon>
        <taxon>Bacillota</taxon>
        <taxon>Negativicutes</taxon>
        <taxon>Veillonellales</taxon>
        <taxon>Veillonellaceae</taxon>
        <taxon>Veillonella</taxon>
    </lineage>
</organism>
<dbReference type="InterPro" id="IPR029063">
    <property type="entry name" value="SAM-dependent_MTases_sf"/>
</dbReference>
<keyword evidence="2" id="KW-0808">Transferase</keyword>
<dbReference type="EMBL" id="JAWJZB010000010">
    <property type="protein sequence ID" value="MDV5088951.1"/>
    <property type="molecule type" value="Genomic_DNA"/>
</dbReference>
<sequence length="249" mass="28357">MSDSFDKIVEIPTDKKEYITSYWSERAKSFRELREKELHSPKELLWRDELLSHLPNGNSLSILDIGCGAGFFSILLSQAGHTSTGIDLTPEMVAESQYLAEQVQSIATFQVMDAESLDFPEASFDVVVARNVTWNLPHPDQAYAEWLRVLKPGGILLNYDAEHAKGHHHRPEMLHNAHANVPTELLDKCHTMYHMLEISRYDRPMWDHTALLNLGASSCEIDTTVGPRIYDTEDEFYIPVPMFLVKATK</sequence>
<proteinExistence type="predicted"/>
<keyword evidence="2" id="KW-0489">Methyltransferase</keyword>
<dbReference type="Pfam" id="PF08241">
    <property type="entry name" value="Methyltransf_11"/>
    <property type="match status" value="1"/>
</dbReference>
<dbReference type="PANTHER" id="PTHR43591:SF24">
    <property type="entry name" value="2-METHOXY-6-POLYPRENYL-1,4-BENZOQUINOL METHYLASE, MITOCHONDRIAL"/>
    <property type="match status" value="1"/>
</dbReference>
<feature type="domain" description="Methyltransferase type 11" evidence="1">
    <location>
        <begin position="63"/>
        <end position="157"/>
    </location>
</feature>
<protein>
    <submittedName>
        <fullName evidence="2">Class I SAM-dependent methyltransferase</fullName>
    </submittedName>
</protein>
<evidence type="ECO:0000313" key="3">
    <source>
        <dbReference type="Proteomes" id="UP001272515"/>
    </source>
</evidence>
<dbReference type="GO" id="GO:0008168">
    <property type="term" value="F:methyltransferase activity"/>
    <property type="evidence" value="ECO:0007669"/>
    <property type="project" value="UniProtKB-KW"/>
</dbReference>
<dbReference type="PANTHER" id="PTHR43591">
    <property type="entry name" value="METHYLTRANSFERASE"/>
    <property type="match status" value="1"/>
</dbReference>
<dbReference type="RefSeq" id="WP_317330318.1">
    <property type="nucleotide sequence ID" value="NZ_JAWJZA010000013.1"/>
</dbReference>